<dbReference type="Proteomes" id="UP001295444">
    <property type="component" value="Chromosome 13"/>
</dbReference>
<protein>
    <submittedName>
        <fullName evidence="2">Uncharacterized protein</fullName>
    </submittedName>
</protein>
<reference evidence="2" key="1">
    <citation type="submission" date="2022-03" db="EMBL/GenBank/DDBJ databases">
        <authorList>
            <person name="Alioto T."/>
            <person name="Alioto T."/>
            <person name="Gomez Garrido J."/>
        </authorList>
    </citation>
    <scope>NUCLEOTIDE SEQUENCE</scope>
</reference>
<dbReference type="AlphaFoldDB" id="A0AAD1WX63"/>
<evidence type="ECO:0000256" key="1">
    <source>
        <dbReference type="SAM" id="MobiDB-lite"/>
    </source>
</evidence>
<feature type="region of interest" description="Disordered" evidence="1">
    <location>
        <begin position="69"/>
        <end position="100"/>
    </location>
</feature>
<evidence type="ECO:0000313" key="2">
    <source>
        <dbReference type="EMBL" id="CAH2327540.1"/>
    </source>
</evidence>
<gene>
    <name evidence="2" type="ORF">PECUL_23A012856</name>
</gene>
<feature type="compositionally biased region" description="Low complexity" evidence="1">
    <location>
        <begin position="81"/>
        <end position="93"/>
    </location>
</feature>
<keyword evidence="3" id="KW-1185">Reference proteome</keyword>
<proteinExistence type="predicted"/>
<evidence type="ECO:0000313" key="3">
    <source>
        <dbReference type="Proteomes" id="UP001295444"/>
    </source>
</evidence>
<dbReference type="EMBL" id="OW240924">
    <property type="protein sequence ID" value="CAH2327540.1"/>
    <property type="molecule type" value="Genomic_DNA"/>
</dbReference>
<accession>A0AAD1WX63</accession>
<sequence length="179" mass="18454">MGHSYRTCPKALNNIESIWSMDPVEMDSAGLGEVVAGPSAVSVPGMTVSRSQPLSILPLVSNVTSEAPVTAASSRPHDKVSVGTSSTGVVVPESPGPSPTVNIPLVKTIPLALSPESHELVWKEVKSRNPPPSKVSAPSLPQKTAKPPAVQPQENGDVIKGGKAKEAASSSVVQDALIE</sequence>
<name>A0AAD1WX63_PELCU</name>
<organism evidence="2 3">
    <name type="scientific">Pelobates cultripes</name>
    <name type="common">Western spadefoot toad</name>
    <dbReference type="NCBI Taxonomy" id="61616"/>
    <lineage>
        <taxon>Eukaryota</taxon>
        <taxon>Metazoa</taxon>
        <taxon>Chordata</taxon>
        <taxon>Craniata</taxon>
        <taxon>Vertebrata</taxon>
        <taxon>Euteleostomi</taxon>
        <taxon>Amphibia</taxon>
        <taxon>Batrachia</taxon>
        <taxon>Anura</taxon>
        <taxon>Pelobatoidea</taxon>
        <taxon>Pelobatidae</taxon>
        <taxon>Pelobates</taxon>
    </lineage>
</organism>
<feature type="region of interest" description="Disordered" evidence="1">
    <location>
        <begin position="124"/>
        <end position="179"/>
    </location>
</feature>